<evidence type="ECO:0008006" key="5">
    <source>
        <dbReference type="Google" id="ProtNLM"/>
    </source>
</evidence>
<feature type="signal peptide" evidence="2">
    <location>
        <begin position="1"/>
        <end position="17"/>
    </location>
</feature>
<accession>A0ABT5DZV8</accession>
<gene>
    <name evidence="3" type="ORF">POL25_19870</name>
</gene>
<evidence type="ECO:0000256" key="2">
    <source>
        <dbReference type="SAM" id="SignalP"/>
    </source>
</evidence>
<reference evidence="3 4" key="1">
    <citation type="submission" date="2022-11" db="EMBL/GenBank/DDBJ databases">
        <title>Minimal conservation of predation-associated metabolite biosynthetic gene clusters underscores biosynthetic potential of Myxococcota including descriptions for ten novel species: Archangium lansinium sp. nov., Myxococcus landrumus sp. nov., Nannocystis bai.</title>
        <authorList>
            <person name="Ahearne A."/>
            <person name="Stevens C."/>
            <person name="Dowd S."/>
        </authorList>
    </citation>
    <scope>NUCLEOTIDE SEQUENCE [LARGE SCALE GENOMIC DNA]</scope>
    <source>
        <strain evidence="3 4">BB15-2</strain>
    </source>
</reference>
<keyword evidence="2" id="KW-0732">Signal</keyword>
<evidence type="ECO:0000313" key="4">
    <source>
        <dbReference type="Proteomes" id="UP001221686"/>
    </source>
</evidence>
<comment type="caution">
    <text evidence="3">The sequence shown here is derived from an EMBL/GenBank/DDBJ whole genome shotgun (WGS) entry which is preliminary data.</text>
</comment>
<feature type="region of interest" description="Disordered" evidence="1">
    <location>
        <begin position="26"/>
        <end position="70"/>
    </location>
</feature>
<evidence type="ECO:0000313" key="3">
    <source>
        <dbReference type="EMBL" id="MDC0719171.1"/>
    </source>
</evidence>
<name>A0ABT5DZV8_9BACT</name>
<evidence type="ECO:0000256" key="1">
    <source>
        <dbReference type="SAM" id="MobiDB-lite"/>
    </source>
</evidence>
<dbReference type="EMBL" id="JAQNDL010000002">
    <property type="protein sequence ID" value="MDC0719171.1"/>
    <property type="molecule type" value="Genomic_DNA"/>
</dbReference>
<dbReference type="RefSeq" id="WP_272087682.1">
    <property type="nucleotide sequence ID" value="NZ_JAQNDL010000002.1"/>
</dbReference>
<organism evidence="3 4">
    <name type="scientific">Nannocystis bainbridge</name>
    <dbReference type="NCBI Taxonomy" id="2995303"/>
    <lineage>
        <taxon>Bacteria</taxon>
        <taxon>Pseudomonadati</taxon>
        <taxon>Myxococcota</taxon>
        <taxon>Polyangia</taxon>
        <taxon>Nannocystales</taxon>
        <taxon>Nannocystaceae</taxon>
        <taxon>Nannocystis</taxon>
    </lineage>
</organism>
<sequence length="246" mass="25087">MKLDLYRLAAFFGLVFAACGEKEQATESASDSITATDGPSTSGDTGTPTTDADPTSTAGTTDTPAECGASTLPAGPEVTLTLRNGGMTPLFFQPDDGCGNRPFVVLAAADAGLLRVDALACETCAGMQSSCGCSDGCGSAEVVRLEPGGRFDLVWTGNHFVEFAVPAACAGEFCDNTSCLEEQQVAPGLLGLEAFASDTLIECGDCSCAANEDGWCELTGTLSGTGRVAEAMLDFPGTTAIELVFP</sequence>
<protein>
    <recommendedName>
        <fullName evidence="5">Lipoprotein</fullName>
    </recommendedName>
</protein>
<dbReference type="PROSITE" id="PS51257">
    <property type="entry name" value="PROKAR_LIPOPROTEIN"/>
    <property type="match status" value="1"/>
</dbReference>
<proteinExistence type="predicted"/>
<feature type="compositionally biased region" description="Low complexity" evidence="1">
    <location>
        <begin position="34"/>
        <end position="65"/>
    </location>
</feature>
<dbReference type="Proteomes" id="UP001221686">
    <property type="component" value="Unassembled WGS sequence"/>
</dbReference>
<feature type="chain" id="PRO_5046901755" description="Lipoprotein" evidence="2">
    <location>
        <begin position="18"/>
        <end position="246"/>
    </location>
</feature>
<keyword evidence="4" id="KW-1185">Reference proteome</keyword>